<gene>
    <name evidence="3" type="ORF">HPB52_006807</name>
</gene>
<keyword evidence="1" id="KW-0472">Membrane</keyword>
<name>A0A9D4QDQ7_RHISA</name>
<feature type="domain" description="Apple" evidence="2">
    <location>
        <begin position="20"/>
        <end position="88"/>
    </location>
</feature>
<evidence type="ECO:0000313" key="3">
    <source>
        <dbReference type="EMBL" id="KAH7975930.1"/>
    </source>
</evidence>
<evidence type="ECO:0000259" key="2">
    <source>
        <dbReference type="Pfam" id="PF00024"/>
    </source>
</evidence>
<proteinExistence type="predicted"/>
<dbReference type="Proteomes" id="UP000821837">
    <property type="component" value="Chromosome 10"/>
</dbReference>
<accession>A0A9D4QDQ7</accession>
<keyword evidence="4" id="KW-1185">Reference proteome</keyword>
<dbReference type="EMBL" id="JABSTV010001246">
    <property type="protein sequence ID" value="KAH7975930.1"/>
    <property type="molecule type" value="Genomic_DNA"/>
</dbReference>
<sequence length="134" mass="14614">MPEVPVNTSAEEHQGYLAEYKVLPGHEVYRPEPSVVLNSTHLQECVANCSTDHDFECLHTQFCAPEGTEIGTCHLFRGNARLRTRLAGNCSIYTRGDPAHFGIPHGGVSSLKTGTTGWLSWILLIGILINAIVA</sequence>
<dbReference type="AlphaFoldDB" id="A0A9D4QDQ7"/>
<comment type="caution">
    <text evidence="3">The sequence shown here is derived from an EMBL/GenBank/DDBJ whole genome shotgun (WGS) entry which is preliminary data.</text>
</comment>
<reference evidence="3" key="2">
    <citation type="submission" date="2021-09" db="EMBL/GenBank/DDBJ databases">
        <authorList>
            <person name="Jia N."/>
            <person name="Wang J."/>
            <person name="Shi W."/>
            <person name="Du L."/>
            <person name="Sun Y."/>
            <person name="Zhan W."/>
            <person name="Jiang J."/>
            <person name="Wang Q."/>
            <person name="Zhang B."/>
            <person name="Ji P."/>
            <person name="Sakyi L.B."/>
            <person name="Cui X."/>
            <person name="Yuan T."/>
            <person name="Jiang B."/>
            <person name="Yang W."/>
            <person name="Lam T.T.-Y."/>
            <person name="Chang Q."/>
            <person name="Ding S."/>
            <person name="Wang X."/>
            <person name="Zhu J."/>
            <person name="Ruan X."/>
            <person name="Zhao L."/>
            <person name="Wei J."/>
            <person name="Que T."/>
            <person name="Du C."/>
            <person name="Cheng J."/>
            <person name="Dai P."/>
            <person name="Han X."/>
            <person name="Huang E."/>
            <person name="Gao Y."/>
            <person name="Liu J."/>
            <person name="Shao H."/>
            <person name="Ye R."/>
            <person name="Li L."/>
            <person name="Wei W."/>
            <person name="Wang X."/>
            <person name="Wang C."/>
            <person name="Huo Q."/>
            <person name="Li W."/>
            <person name="Guo W."/>
            <person name="Chen H."/>
            <person name="Chen S."/>
            <person name="Zhou L."/>
            <person name="Zhou L."/>
            <person name="Ni X."/>
            <person name="Tian J."/>
            <person name="Zhou Y."/>
            <person name="Sheng Y."/>
            <person name="Liu T."/>
            <person name="Pan Y."/>
            <person name="Xia L."/>
            <person name="Li J."/>
            <person name="Zhao F."/>
            <person name="Cao W."/>
        </authorList>
    </citation>
    <scope>NUCLEOTIDE SEQUENCE</scope>
    <source>
        <strain evidence="3">Rsan-2018</strain>
        <tissue evidence="3">Larvae</tissue>
    </source>
</reference>
<evidence type="ECO:0000313" key="4">
    <source>
        <dbReference type="Proteomes" id="UP000821837"/>
    </source>
</evidence>
<dbReference type="InterPro" id="IPR003609">
    <property type="entry name" value="Pan_app"/>
</dbReference>
<keyword evidence="1" id="KW-0812">Transmembrane</keyword>
<keyword evidence="1" id="KW-1133">Transmembrane helix</keyword>
<dbReference type="Gene3D" id="3.50.4.10">
    <property type="entry name" value="Hepatocyte Growth Factor"/>
    <property type="match status" value="1"/>
</dbReference>
<feature type="transmembrane region" description="Helical" evidence="1">
    <location>
        <begin position="115"/>
        <end position="133"/>
    </location>
</feature>
<protein>
    <recommendedName>
        <fullName evidence="2">Apple domain-containing protein</fullName>
    </recommendedName>
</protein>
<evidence type="ECO:0000256" key="1">
    <source>
        <dbReference type="SAM" id="Phobius"/>
    </source>
</evidence>
<dbReference type="VEuPathDB" id="VectorBase:RSAN_037901"/>
<reference evidence="3" key="1">
    <citation type="journal article" date="2020" name="Cell">
        <title>Large-Scale Comparative Analyses of Tick Genomes Elucidate Their Genetic Diversity and Vector Capacities.</title>
        <authorList>
            <consortium name="Tick Genome and Microbiome Consortium (TIGMIC)"/>
            <person name="Jia N."/>
            <person name="Wang J."/>
            <person name="Shi W."/>
            <person name="Du L."/>
            <person name="Sun Y."/>
            <person name="Zhan W."/>
            <person name="Jiang J.F."/>
            <person name="Wang Q."/>
            <person name="Zhang B."/>
            <person name="Ji P."/>
            <person name="Bell-Sakyi L."/>
            <person name="Cui X.M."/>
            <person name="Yuan T.T."/>
            <person name="Jiang B.G."/>
            <person name="Yang W.F."/>
            <person name="Lam T.T."/>
            <person name="Chang Q.C."/>
            <person name="Ding S.J."/>
            <person name="Wang X.J."/>
            <person name="Zhu J.G."/>
            <person name="Ruan X.D."/>
            <person name="Zhao L."/>
            <person name="Wei J.T."/>
            <person name="Ye R.Z."/>
            <person name="Que T.C."/>
            <person name="Du C.H."/>
            <person name="Zhou Y.H."/>
            <person name="Cheng J.X."/>
            <person name="Dai P.F."/>
            <person name="Guo W.B."/>
            <person name="Han X.H."/>
            <person name="Huang E.J."/>
            <person name="Li L.F."/>
            <person name="Wei W."/>
            <person name="Gao Y.C."/>
            <person name="Liu J.Z."/>
            <person name="Shao H.Z."/>
            <person name="Wang X."/>
            <person name="Wang C.C."/>
            <person name="Yang T.C."/>
            <person name="Huo Q.B."/>
            <person name="Li W."/>
            <person name="Chen H.Y."/>
            <person name="Chen S.E."/>
            <person name="Zhou L.G."/>
            <person name="Ni X.B."/>
            <person name="Tian J.H."/>
            <person name="Sheng Y."/>
            <person name="Liu T."/>
            <person name="Pan Y.S."/>
            <person name="Xia L.Y."/>
            <person name="Li J."/>
            <person name="Zhao F."/>
            <person name="Cao W.C."/>
        </authorList>
    </citation>
    <scope>NUCLEOTIDE SEQUENCE</scope>
    <source>
        <strain evidence="3">Rsan-2018</strain>
    </source>
</reference>
<dbReference type="Pfam" id="PF00024">
    <property type="entry name" value="PAN_1"/>
    <property type="match status" value="1"/>
</dbReference>
<organism evidence="3 4">
    <name type="scientific">Rhipicephalus sanguineus</name>
    <name type="common">Brown dog tick</name>
    <name type="synonym">Ixodes sanguineus</name>
    <dbReference type="NCBI Taxonomy" id="34632"/>
    <lineage>
        <taxon>Eukaryota</taxon>
        <taxon>Metazoa</taxon>
        <taxon>Ecdysozoa</taxon>
        <taxon>Arthropoda</taxon>
        <taxon>Chelicerata</taxon>
        <taxon>Arachnida</taxon>
        <taxon>Acari</taxon>
        <taxon>Parasitiformes</taxon>
        <taxon>Ixodida</taxon>
        <taxon>Ixodoidea</taxon>
        <taxon>Ixodidae</taxon>
        <taxon>Rhipicephalinae</taxon>
        <taxon>Rhipicephalus</taxon>
        <taxon>Rhipicephalus</taxon>
    </lineage>
</organism>